<name>A0A2J0UJP1_STEMA</name>
<accession>A0A2J0UJP1</accession>
<gene>
    <name evidence="3" type="ORF">EKL94_13165</name>
    <name evidence="1" type="ORF">QEG23_000154</name>
    <name evidence="2" type="ORF">REH87_002467</name>
</gene>
<reference evidence="2" key="3">
    <citation type="submission" date="2023-08" db="EMBL/GenBank/DDBJ databases">
        <authorList>
            <consortium name="Clinical and Environmental Microbiology Branch: Whole genome sequencing antimicrobial resistance pathogens in the healthcare setting"/>
        </authorList>
    </citation>
    <scope>NUCLEOTIDE SEQUENCE</scope>
    <source>
        <strain evidence="2">2023CJ-00293</strain>
    </source>
</reference>
<evidence type="ECO:0000313" key="4">
    <source>
        <dbReference type="Proteomes" id="UP000271705"/>
    </source>
</evidence>
<dbReference type="EMBL" id="ABLOJW010000001">
    <property type="protein sequence ID" value="EKT4090685.1"/>
    <property type="molecule type" value="Genomic_DNA"/>
</dbReference>
<comment type="caution">
    <text evidence="3">The sequence shown here is derived from an EMBL/GenBank/DDBJ whole genome shotgun (WGS) entry which is preliminary data.</text>
</comment>
<protein>
    <submittedName>
        <fullName evidence="3">Uncharacterized protein</fullName>
    </submittedName>
</protein>
<dbReference type="Proteomes" id="UP000271705">
    <property type="component" value="Unassembled WGS sequence"/>
</dbReference>
<dbReference type="Proteomes" id="UP001218208">
    <property type="component" value="Unassembled WGS sequence"/>
</dbReference>
<reference evidence="3 4" key="1">
    <citation type="submission" date="2018-12" db="EMBL/GenBank/DDBJ databases">
        <authorList>
            <person name="Kartti S."/>
            <person name="Manni A."/>
            <person name="Chemao El Fihri M.W."/>
            <person name="Laamarti M."/>
            <person name="Temsamani L."/>
            <person name="El Jamali J.E."/>
            <person name="Ouadghiri M."/>
            <person name="Ibrahimi A."/>
            <person name="Filati-Maltouf A."/>
        </authorList>
    </citation>
    <scope>NUCLEOTIDE SEQUENCE [LARGE SCALE GENOMIC DNA]</scope>
    <source>
        <strain evidence="3 4">MDMC339</strain>
    </source>
</reference>
<dbReference type="AlphaFoldDB" id="A0A2J0UJP1"/>
<evidence type="ECO:0000313" key="2">
    <source>
        <dbReference type="EMBL" id="EKZ1927446.1"/>
    </source>
</evidence>
<dbReference type="RefSeq" id="WP_049397735.1">
    <property type="nucleotide sequence ID" value="NZ_CAXYHH010000007.1"/>
</dbReference>
<proteinExistence type="predicted"/>
<organism evidence="3 4">
    <name type="scientific">Stenotrophomonas maltophilia</name>
    <name type="common">Pseudomonas maltophilia</name>
    <name type="synonym">Xanthomonas maltophilia</name>
    <dbReference type="NCBI Taxonomy" id="40324"/>
    <lineage>
        <taxon>Bacteria</taxon>
        <taxon>Pseudomonadati</taxon>
        <taxon>Pseudomonadota</taxon>
        <taxon>Gammaproteobacteria</taxon>
        <taxon>Lysobacterales</taxon>
        <taxon>Lysobacteraceae</taxon>
        <taxon>Stenotrophomonas</taxon>
        <taxon>Stenotrophomonas maltophilia group</taxon>
    </lineage>
</organism>
<reference evidence="1" key="2">
    <citation type="submission" date="2022-07" db="EMBL/GenBank/DDBJ databases">
        <authorList>
            <consortium name="DAFM: The Division of Animal and Food Microbiology"/>
        </authorList>
    </citation>
    <scope>NUCLEOTIDE SEQUENCE</scope>
    <source>
        <strain evidence="1">19MO01SH01-2</strain>
    </source>
</reference>
<sequence length="75" mass="7956">MAERGQFLVVPAEWVGGDTFTDSAKAIEDAQARSKVDGKHRAVVCVVARTTPSPAPVIVLTRTEAGITQPQVVQP</sequence>
<dbReference type="EMBL" id="ABLTIR010000052">
    <property type="protein sequence ID" value="EKZ1927446.1"/>
    <property type="molecule type" value="Genomic_DNA"/>
</dbReference>
<evidence type="ECO:0000313" key="1">
    <source>
        <dbReference type="EMBL" id="EKT4090685.1"/>
    </source>
</evidence>
<dbReference type="Proteomes" id="UP001225498">
    <property type="component" value="Unassembled WGS sequence"/>
</dbReference>
<evidence type="ECO:0000313" key="3">
    <source>
        <dbReference type="EMBL" id="RTQ88265.1"/>
    </source>
</evidence>
<dbReference type="EMBL" id="RXLZ01000036">
    <property type="protein sequence ID" value="RTQ88265.1"/>
    <property type="molecule type" value="Genomic_DNA"/>
</dbReference>